<dbReference type="InterPro" id="IPR036397">
    <property type="entry name" value="RNaseH_sf"/>
</dbReference>
<evidence type="ECO:0000313" key="2">
    <source>
        <dbReference type="EMBL" id="KAK2641265.1"/>
    </source>
</evidence>
<dbReference type="InterPro" id="IPR026960">
    <property type="entry name" value="RVT-Znf"/>
</dbReference>
<reference evidence="2" key="1">
    <citation type="journal article" date="2023" name="Plant J.">
        <title>Genome sequences and population genomics provide insights into the demographic history, inbreeding, and mutation load of two 'living fossil' tree species of Dipteronia.</title>
        <authorList>
            <person name="Feng Y."/>
            <person name="Comes H.P."/>
            <person name="Chen J."/>
            <person name="Zhu S."/>
            <person name="Lu R."/>
            <person name="Zhang X."/>
            <person name="Li P."/>
            <person name="Qiu J."/>
            <person name="Olsen K.M."/>
            <person name="Qiu Y."/>
        </authorList>
    </citation>
    <scope>NUCLEOTIDE SEQUENCE</scope>
    <source>
        <strain evidence="2">KIB01</strain>
    </source>
</reference>
<dbReference type="InterPro" id="IPR044730">
    <property type="entry name" value="RNase_H-like_dom_plant"/>
</dbReference>
<dbReference type="InterPro" id="IPR053151">
    <property type="entry name" value="RNase_H-like"/>
</dbReference>
<proteinExistence type="predicted"/>
<dbReference type="GO" id="GO:0003676">
    <property type="term" value="F:nucleic acid binding"/>
    <property type="evidence" value="ECO:0007669"/>
    <property type="project" value="InterPro"/>
</dbReference>
<dbReference type="InterPro" id="IPR012337">
    <property type="entry name" value="RNaseH-like_sf"/>
</dbReference>
<dbReference type="SUPFAM" id="SSF53098">
    <property type="entry name" value="Ribonuclease H-like"/>
    <property type="match status" value="1"/>
</dbReference>
<dbReference type="Gene3D" id="3.30.420.10">
    <property type="entry name" value="Ribonuclease H-like superfamily/Ribonuclease H"/>
    <property type="match status" value="1"/>
</dbReference>
<name>A0AAD9WT02_9ROSI</name>
<dbReference type="Pfam" id="PF13966">
    <property type="entry name" value="zf-RVT"/>
    <property type="match status" value="1"/>
</dbReference>
<gene>
    <name evidence="2" type="ORF">Ddye_023028</name>
</gene>
<evidence type="ECO:0000313" key="3">
    <source>
        <dbReference type="Proteomes" id="UP001280121"/>
    </source>
</evidence>
<dbReference type="CDD" id="cd06222">
    <property type="entry name" value="RNase_H_like"/>
    <property type="match status" value="1"/>
</dbReference>
<dbReference type="Pfam" id="PF13456">
    <property type="entry name" value="RVT_3"/>
    <property type="match status" value="1"/>
</dbReference>
<comment type="caution">
    <text evidence="2">The sequence shown here is derived from an EMBL/GenBank/DDBJ whole genome shotgun (WGS) entry which is preliminary data.</text>
</comment>
<dbReference type="AlphaFoldDB" id="A0AAD9WT02"/>
<protein>
    <recommendedName>
        <fullName evidence="1">RNase H type-1 domain-containing protein</fullName>
    </recommendedName>
</protein>
<sequence length="352" mass="40354">MDQIWNVELLNELMGESVTEEIVQTKIPGHNGLDICVWKPSLDGRFTAATAWDATREKRDQLPWHEWFWNKSLPKKVSMCNWRAWFQSLATDERVQNKGISLATACDCCVPKARESIDHVLVKSQIASRVWEFASRLLKVPCLMFNTWKAKISAWLICAKKSSLVGNLIGLLPSIITWCLWTRRCKVRMEELKISAIKVWTSMKMWLKKMAADLKVHRQLYKQDLDLLYELNLEMLRLVTRKCRLVTWSRPLSGWIKLNCDGSCRNNPGSSGGGGILRDMDENFKAAFSAHFGLGTNNGAELRAMLEGIRLCKSLIFSKVIIESDSKLIVDWFRTGLFSCLFPLLRHVLFAV</sequence>
<evidence type="ECO:0000259" key="1">
    <source>
        <dbReference type="PROSITE" id="PS50879"/>
    </source>
</evidence>
<dbReference type="GO" id="GO:0004523">
    <property type="term" value="F:RNA-DNA hybrid ribonuclease activity"/>
    <property type="evidence" value="ECO:0007669"/>
    <property type="project" value="InterPro"/>
</dbReference>
<keyword evidence="3" id="KW-1185">Reference proteome</keyword>
<organism evidence="2 3">
    <name type="scientific">Dipteronia dyeriana</name>
    <dbReference type="NCBI Taxonomy" id="168575"/>
    <lineage>
        <taxon>Eukaryota</taxon>
        <taxon>Viridiplantae</taxon>
        <taxon>Streptophyta</taxon>
        <taxon>Embryophyta</taxon>
        <taxon>Tracheophyta</taxon>
        <taxon>Spermatophyta</taxon>
        <taxon>Magnoliopsida</taxon>
        <taxon>eudicotyledons</taxon>
        <taxon>Gunneridae</taxon>
        <taxon>Pentapetalae</taxon>
        <taxon>rosids</taxon>
        <taxon>malvids</taxon>
        <taxon>Sapindales</taxon>
        <taxon>Sapindaceae</taxon>
        <taxon>Hippocastanoideae</taxon>
        <taxon>Acereae</taxon>
        <taxon>Dipteronia</taxon>
    </lineage>
</organism>
<dbReference type="EMBL" id="JANJYI010000007">
    <property type="protein sequence ID" value="KAK2641265.1"/>
    <property type="molecule type" value="Genomic_DNA"/>
</dbReference>
<dbReference type="PANTHER" id="PTHR47723:SF19">
    <property type="entry name" value="POLYNUCLEOTIDYL TRANSFERASE, RIBONUCLEASE H-LIKE SUPERFAMILY PROTEIN"/>
    <property type="match status" value="1"/>
</dbReference>
<dbReference type="InterPro" id="IPR002156">
    <property type="entry name" value="RNaseH_domain"/>
</dbReference>
<dbReference type="PROSITE" id="PS50879">
    <property type="entry name" value="RNASE_H_1"/>
    <property type="match status" value="1"/>
</dbReference>
<accession>A0AAD9WT02</accession>
<dbReference type="Proteomes" id="UP001280121">
    <property type="component" value="Unassembled WGS sequence"/>
</dbReference>
<feature type="domain" description="RNase H type-1" evidence="1">
    <location>
        <begin position="252"/>
        <end position="352"/>
    </location>
</feature>
<dbReference type="PANTHER" id="PTHR47723">
    <property type="entry name" value="OS05G0353850 PROTEIN"/>
    <property type="match status" value="1"/>
</dbReference>